<feature type="compositionally biased region" description="Acidic residues" evidence="1">
    <location>
        <begin position="245"/>
        <end position="259"/>
    </location>
</feature>
<proteinExistence type="predicted"/>
<organism evidence="2 3">
    <name type="scientific">Naegleria lovaniensis</name>
    <name type="common">Amoeba</name>
    <dbReference type="NCBI Taxonomy" id="51637"/>
    <lineage>
        <taxon>Eukaryota</taxon>
        <taxon>Discoba</taxon>
        <taxon>Heterolobosea</taxon>
        <taxon>Tetramitia</taxon>
        <taxon>Eutetramitia</taxon>
        <taxon>Vahlkampfiidae</taxon>
        <taxon>Naegleria</taxon>
    </lineage>
</organism>
<evidence type="ECO:0000256" key="1">
    <source>
        <dbReference type="SAM" id="MobiDB-lite"/>
    </source>
</evidence>
<name>A0AA88GDI6_NAELO</name>
<comment type="caution">
    <text evidence="2">The sequence shown here is derived from an EMBL/GenBank/DDBJ whole genome shotgun (WGS) entry which is preliminary data.</text>
</comment>
<dbReference type="RefSeq" id="XP_044542013.1">
    <property type="nucleotide sequence ID" value="XM_044688960.1"/>
</dbReference>
<sequence length="1072" mass="124733">MNSNVELDNQSTSTYTHETNSDLHLLYDYLTDIKFTPSDINSVIRIFEENAIRSIAVLNLFDDEEIMSFALPKSIIKAVISFRMQSENDKSKPKISRKNKIMTEDDVKQMFITKELEWNQKFAKHNIEVKFFSTKGKYYCPIRDNYFTLPPNAKISNASSTYKGLSRKTSSISIEKSKIIARLAKFYEATKSLNEKQAKSVAEKALLNYDLIEELKKWESSPEGKKRKFVESFASSSKKKKQINDEDNDNNTDIEDDNESIYTSTSRTQLHAHKYEVLQSLVLEKDDNTSHEILNNITDLLNTPIQSLSTIQLTKIEMIENILKQRPRFSQEVTAALNFAHHHQNPSKAFKTIGIPLPSTQTLKRNRMVLMNSFLDDLLDDALTFFNIQNNCHIGCLSIDATAINQEITINHQKNMIFGFEEHISITHIEDWQEFLKGIGENHFTYASNMVTIHLSSCTDWKNTNAFILKAIPRSNYTSLNIQAWIDPIVDYLKQRNFEIYNISADFAAEHATFFGQQFELMFGFSQTVFKPLPFLNIGDQYLKEVLIPIPDIRHLQRNLTNQLISPKRLITVGTFACCFNDISDLHSNDISTTRISFPNDFFNLNNKQNQERADFLISDLCITALKKNMDAFGMVYILQAIQDVTMSIKRKDLNSFQRLRLVCRGGWFLLLQAHFAIFQNNYGSDHTFSRQSINAVCYLMIGLCLTMYRVQSSSNNRVFLPFQLQEYMIENFYGVARQYCGSNTNLNAENFLNALNNFLSALIVGLQFNKEKDQSTRLPYEYYCCFPSPEHINYIVIGEFERACRTFAMLSDAEYEAPTIHTLLFNLNIPGIEVLLTKEFKLKQYSNNDIVEFDKLEQQWNRTHQPHNMLQNFKNKQSNAHITIGGIIYHKQQLIRQVTFSHKTSCDVSRYRRFDKRKPNTISQQSNSLSWQLYSQLTSQEQIEKPEANQTINSEYLSIGDYVLQLDENNHVFICQIKQIKQWTKRTKKNKKPLPGWEGEDYLYSIKWEYRRDTKMGELNTFRFFMKTFVVNEADCRLIDVSKDFTQYYEEFTSFPRTVIVENGFLVSKIN</sequence>
<accession>A0AA88GDI6</accession>
<dbReference type="EMBL" id="PYSW02000066">
    <property type="protein sequence ID" value="KAG2372838.1"/>
    <property type="molecule type" value="Genomic_DNA"/>
</dbReference>
<gene>
    <name evidence="2" type="ORF">C9374_013118</name>
</gene>
<dbReference type="AlphaFoldDB" id="A0AA88GDI6"/>
<evidence type="ECO:0000313" key="2">
    <source>
        <dbReference type="EMBL" id="KAG2372838.1"/>
    </source>
</evidence>
<protein>
    <submittedName>
        <fullName evidence="2">Uncharacterized protein</fullName>
    </submittedName>
</protein>
<evidence type="ECO:0000313" key="3">
    <source>
        <dbReference type="Proteomes" id="UP000816034"/>
    </source>
</evidence>
<dbReference type="Proteomes" id="UP000816034">
    <property type="component" value="Unassembled WGS sequence"/>
</dbReference>
<keyword evidence="3" id="KW-1185">Reference proteome</keyword>
<feature type="region of interest" description="Disordered" evidence="1">
    <location>
        <begin position="239"/>
        <end position="259"/>
    </location>
</feature>
<reference evidence="2 3" key="1">
    <citation type="journal article" date="2018" name="BMC Genomics">
        <title>The genome of Naegleria lovaniensis, the basis for a comparative approach to unravel pathogenicity factors of the human pathogenic amoeba N. fowleri.</title>
        <authorList>
            <person name="Liechti N."/>
            <person name="Schurch N."/>
            <person name="Bruggmann R."/>
            <person name="Wittwer M."/>
        </authorList>
    </citation>
    <scope>NUCLEOTIDE SEQUENCE [LARGE SCALE GENOMIC DNA]</scope>
    <source>
        <strain evidence="2 3">ATCC 30569</strain>
    </source>
</reference>
<dbReference type="GeneID" id="68105571"/>